<keyword evidence="2" id="KW-0732">Signal</keyword>
<comment type="caution">
    <text evidence="3">The sequence shown here is derived from an EMBL/GenBank/DDBJ whole genome shotgun (WGS) entry which is preliminary data.</text>
</comment>
<evidence type="ECO:0000256" key="1">
    <source>
        <dbReference type="SAM" id="MobiDB-lite"/>
    </source>
</evidence>
<gene>
    <name evidence="3" type="ORF">CTheo_6354</name>
</gene>
<feature type="compositionally biased region" description="Basic and acidic residues" evidence="1">
    <location>
        <begin position="215"/>
        <end position="231"/>
    </location>
</feature>
<dbReference type="EMBL" id="SSOP01000188">
    <property type="protein sequence ID" value="KAB5590207.1"/>
    <property type="molecule type" value="Genomic_DNA"/>
</dbReference>
<proteinExistence type="predicted"/>
<feature type="region of interest" description="Disordered" evidence="1">
    <location>
        <begin position="215"/>
        <end position="257"/>
    </location>
</feature>
<dbReference type="AlphaFoldDB" id="A0A5N5QFX7"/>
<dbReference type="Proteomes" id="UP000383932">
    <property type="component" value="Unassembled WGS sequence"/>
</dbReference>
<evidence type="ECO:0000256" key="2">
    <source>
        <dbReference type="SAM" id="SignalP"/>
    </source>
</evidence>
<feature type="signal peptide" evidence="2">
    <location>
        <begin position="1"/>
        <end position="17"/>
    </location>
</feature>
<dbReference type="PANTHER" id="PTHR35204:SF1">
    <property type="entry name" value="ENTEROTOXIN"/>
    <property type="match status" value="1"/>
</dbReference>
<keyword evidence="4" id="KW-1185">Reference proteome</keyword>
<feature type="chain" id="PRO_5024364717" evidence="2">
    <location>
        <begin position="18"/>
        <end position="560"/>
    </location>
</feature>
<dbReference type="InterPro" id="IPR038921">
    <property type="entry name" value="YOR389W-like"/>
</dbReference>
<evidence type="ECO:0000313" key="3">
    <source>
        <dbReference type="EMBL" id="KAB5590207.1"/>
    </source>
</evidence>
<evidence type="ECO:0000313" key="4">
    <source>
        <dbReference type="Proteomes" id="UP000383932"/>
    </source>
</evidence>
<feature type="compositionally biased region" description="Polar residues" evidence="1">
    <location>
        <begin position="535"/>
        <end position="553"/>
    </location>
</feature>
<feature type="region of interest" description="Disordered" evidence="1">
    <location>
        <begin position="531"/>
        <end position="560"/>
    </location>
</feature>
<sequence>MKGFWLVFGLFIGGVAAEQIVLHAGVGGSGGLDDEAVKQDGFTIFNEVNSLMRQWGNALRPNGFSVTLASVPANTLLYHARTDPDDPSSPEWFAFDAEMSYGIYGGRKNTSVFLRTYRTTNTLGPLLYFDGLSAALTFSGTLDSQDLLAPPNSTSGANPFGDYARAERLCGWASTRGVEGFVRTNAGFELLWCNMRFEGLKLVRNMDVTRWADEMNDHSDRSGSDRDGERGGHRRPPVPGGDHLLLPGPGPGRHPPGRGFNMFARYASWEWLRAASHTYDGPGEARVRLDSAWHVTARGTSVSQLGASRMASLPNETIAIWKNEVDAMLRMALEENKPASGIEWRGLTDAIVARYGDRLPELGALLDRALQVPEDSYALEARAYTHSTNASAPLQHAYRQISSLVLPFYDHEATKESQINICTSSILPDLATPEGKADFMNPSENKLWRAINHVHNSICTVLIEVHAELTALRPRWNALESSHKSSIAALHSKIEHLIAQLDWSLWVRCPETMFGYVWRLTNLHLDEHRDRVRQHSTTSYNTKDGTEELQQTHAHQKGFK</sequence>
<dbReference type="PANTHER" id="PTHR35204">
    <property type="entry name" value="YALI0A21131P"/>
    <property type="match status" value="1"/>
</dbReference>
<protein>
    <submittedName>
        <fullName evidence="3">Uncharacterized protein</fullName>
    </submittedName>
</protein>
<accession>A0A5N5QFX7</accession>
<name>A0A5N5QFX7_9AGAM</name>
<organism evidence="3 4">
    <name type="scientific">Ceratobasidium theobromae</name>
    <dbReference type="NCBI Taxonomy" id="1582974"/>
    <lineage>
        <taxon>Eukaryota</taxon>
        <taxon>Fungi</taxon>
        <taxon>Dikarya</taxon>
        <taxon>Basidiomycota</taxon>
        <taxon>Agaricomycotina</taxon>
        <taxon>Agaricomycetes</taxon>
        <taxon>Cantharellales</taxon>
        <taxon>Ceratobasidiaceae</taxon>
        <taxon>Ceratobasidium</taxon>
    </lineage>
</organism>
<reference evidence="3 4" key="1">
    <citation type="journal article" date="2019" name="Fungal Biol. Biotechnol.">
        <title>Draft genome sequence of fastidious pathogen Ceratobasidium theobromae, which causes vascular-streak dieback in Theobroma cacao.</title>
        <authorList>
            <person name="Ali S.S."/>
            <person name="Asman A."/>
            <person name="Shao J."/>
            <person name="Firmansyah A.P."/>
            <person name="Susilo A.W."/>
            <person name="Rosmana A."/>
            <person name="McMahon P."/>
            <person name="Junaid M."/>
            <person name="Guest D."/>
            <person name="Kheng T.Y."/>
            <person name="Meinhardt L.W."/>
            <person name="Bailey B.A."/>
        </authorList>
    </citation>
    <scope>NUCLEOTIDE SEQUENCE [LARGE SCALE GENOMIC DNA]</scope>
    <source>
        <strain evidence="3 4">CT2</strain>
    </source>
</reference>
<dbReference type="OrthoDB" id="10261782at2759"/>